<dbReference type="PATRIC" id="fig|999432.5.peg.2197"/>
<dbReference type="PANTHER" id="PTHR43229:SF3">
    <property type="entry name" value="ABC-TYPE MULTIDRUG TRANSPORT SYSTEM, PERMEASE COMPONENT"/>
    <property type="match status" value="1"/>
</dbReference>
<dbReference type="AlphaFoldDB" id="A0A0E2E2Z2"/>
<keyword evidence="5" id="KW-0813">Transport</keyword>
<keyword evidence="2 5" id="KW-0812">Transmembrane</keyword>
<name>A0A0E2E2Z2_TREDN</name>
<evidence type="ECO:0000259" key="6">
    <source>
        <dbReference type="PROSITE" id="PS51012"/>
    </source>
</evidence>
<dbReference type="HOGENOM" id="CLU_099748_0_0_12"/>
<dbReference type="PRINTS" id="PR00164">
    <property type="entry name" value="ABC2TRNSPORT"/>
</dbReference>
<organism evidence="7">
    <name type="scientific">Treponema denticola H-22</name>
    <dbReference type="NCBI Taxonomy" id="999432"/>
    <lineage>
        <taxon>Bacteria</taxon>
        <taxon>Pseudomonadati</taxon>
        <taxon>Spirochaetota</taxon>
        <taxon>Spirochaetia</taxon>
        <taxon>Spirochaetales</taxon>
        <taxon>Treponemataceae</taxon>
        <taxon>Treponema</taxon>
    </lineage>
</organism>
<evidence type="ECO:0000256" key="3">
    <source>
        <dbReference type="ARBA" id="ARBA00022989"/>
    </source>
</evidence>
<comment type="similarity">
    <text evidence="5">Belongs to the ABC-2 integral membrane protein family.</text>
</comment>
<dbReference type="InterPro" id="IPR000412">
    <property type="entry name" value="ABC_2_transport"/>
</dbReference>
<dbReference type="PROSITE" id="PS51012">
    <property type="entry name" value="ABC_TM2"/>
    <property type="match status" value="1"/>
</dbReference>
<comment type="subcellular location">
    <subcellularLocation>
        <location evidence="5">Cell membrane</location>
        <topology evidence="5">Multi-pass membrane protein</topology>
    </subcellularLocation>
    <subcellularLocation>
        <location evidence="1">Membrane</location>
        <topology evidence="1">Multi-pass membrane protein</topology>
    </subcellularLocation>
</comment>
<evidence type="ECO:0000313" key="7">
    <source>
        <dbReference type="EMBL" id="EMB31735.1"/>
    </source>
</evidence>
<feature type="transmembrane region" description="Helical" evidence="5">
    <location>
        <begin position="161"/>
        <end position="184"/>
    </location>
</feature>
<keyword evidence="4 5" id="KW-0472">Membrane</keyword>
<gene>
    <name evidence="7" type="ORF">HMPREF9726_02115</name>
</gene>
<comment type="caution">
    <text evidence="7">The sequence shown here is derived from an EMBL/GenBank/DDBJ whole genome shotgun (WGS) entry which is preliminary data.</text>
</comment>
<feature type="transmembrane region" description="Helical" evidence="5">
    <location>
        <begin position="98"/>
        <end position="126"/>
    </location>
</feature>
<dbReference type="GO" id="GO:0140359">
    <property type="term" value="F:ABC-type transporter activity"/>
    <property type="evidence" value="ECO:0007669"/>
    <property type="project" value="InterPro"/>
</dbReference>
<dbReference type="PIRSF" id="PIRSF006648">
    <property type="entry name" value="DrrB"/>
    <property type="match status" value="1"/>
</dbReference>
<dbReference type="PANTHER" id="PTHR43229">
    <property type="entry name" value="NODULATION PROTEIN J"/>
    <property type="match status" value="1"/>
</dbReference>
<accession>A0A0E2E2Z2</accession>
<dbReference type="RefSeq" id="WP_002685538.1">
    <property type="nucleotide sequence ID" value="NZ_CM001795.1"/>
</dbReference>
<evidence type="ECO:0000256" key="4">
    <source>
        <dbReference type="ARBA" id="ARBA00023136"/>
    </source>
</evidence>
<feature type="transmembrane region" description="Helical" evidence="5">
    <location>
        <begin position="132"/>
        <end position="154"/>
    </location>
</feature>
<protein>
    <recommendedName>
        <fullName evidence="5">Transport permease protein</fullName>
    </recommendedName>
</protein>
<proteinExistence type="inferred from homology"/>
<dbReference type="Pfam" id="PF01061">
    <property type="entry name" value="ABC2_membrane"/>
    <property type="match status" value="1"/>
</dbReference>
<feature type="transmembrane region" description="Helical" evidence="5">
    <location>
        <begin position="59"/>
        <end position="77"/>
    </location>
</feature>
<reference evidence="7" key="1">
    <citation type="submission" date="2012-01" db="EMBL/GenBank/DDBJ databases">
        <title>The Genome Sequence of Treponema denticola H-22.</title>
        <authorList>
            <consortium name="The Broad Institute Genome Sequencing Platform"/>
            <person name="Earl A."/>
            <person name="Ward D."/>
            <person name="Feldgarden M."/>
            <person name="Gevers D."/>
            <person name="Blanton J.M."/>
            <person name="Fenno C.J."/>
            <person name="Baranova O.V."/>
            <person name="Mathney J."/>
            <person name="Dewhirst F.E."/>
            <person name="Izard J."/>
            <person name="Young S.K."/>
            <person name="Zeng Q."/>
            <person name="Gargeya S."/>
            <person name="Fitzgerald M."/>
            <person name="Haas B."/>
            <person name="Abouelleil A."/>
            <person name="Alvarado L."/>
            <person name="Arachchi H.M."/>
            <person name="Berlin A."/>
            <person name="Chapman S.B."/>
            <person name="Gearin G."/>
            <person name="Goldberg J."/>
            <person name="Griggs A."/>
            <person name="Gujja S."/>
            <person name="Hansen M."/>
            <person name="Heiman D."/>
            <person name="Howarth C."/>
            <person name="Larimer J."/>
            <person name="Lui A."/>
            <person name="MacDonald P.J.P."/>
            <person name="McCowen C."/>
            <person name="Montmayeur A."/>
            <person name="Murphy C."/>
            <person name="Neiman D."/>
            <person name="Pearson M."/>
            <person name="Priest M."/>
            <person name="Roberts A."/>
            <person name="Saif S."/>
            <person name="Shea T."/>
            <person name="Sisk P."/>
            <person name="Stolte C."/>
            <person name="Sykes S."/>
            <person name="Wortman J."/>
            <person name="Nusbaum C."/>
            <person name="Birren B."/>
        </authorList>
    </citation>
    <scope>NUCLEOTIDE SEQUENCE [LARGE SCALE GENOMIC DNA]</scope>
    <source>
        <strain evidence="7">H-22</strain>
    </source>
</reference>
<dbReference type="EMBL" id="AGDV01000020">
    <property type="protein sequence ID" value="EMB31735.1"/>
    <property type="molecule type" value="Genomic_DNA"/>
</dbReference>
<feature type="transmembrane region" description="Helical" evidence="5">
    <location>
        <begin position="21"/>
        <end position="39"/>
    </location>
</feature>
<keyword evidence="5" id="KW-1003">Cell membrane</keyword>
<dbReference type="InterPro" id="IPR013525">
    <property type="entry name" value="ABC2_TM"/>
</dbReference>
<evidence type="ECO:0000256" key="2">
    <source>
        <dbReference type="ARBA" id="ARBA00022692"/>
    </source>
</evidence>
<feature type="transmembrane region" description="Helical" evidence="5">
    <location>
        <begin position="218"/>
        <end position="240"/>
    </location>
</feature>
<dbReference type="Proteomes" id="UP000011705">
    <property type="component" value="Chromosome"/>
</dbReference>
<evidence type="ECO:0000256" key="1">
    <source>
        <dbReference type="ARBA" id="ARBA00004141"/>
    </source>
</evidence>
<keyword evidence="3 5" id="KW-1133">Transmembrane helix</keyword>
<dbReference type="InterPro" id="IPR047817">
    <property type="entry name" value="ABC2_TM_bact-type"/>
</dbReference>
<evidence type="ECO:0000256" key="5">
    <source>
        <dbReference type="RuleBase" id="RU361157"/>
    </source>
</evidence>
<dbReference type="GO" id="GO:0043190">
    <property type="term" value="C:ATP-binding cassette (ABC) transporter complex"/>
    <property type="evidence" value="ECO:0007669"/>
    <property type="project" value="InterPro"/>
</dbReference>
<sequence>MRILLFARRNTKEVLRDPINFFFGLGFPIILLILLSIINNAIPPEAENPMFEIRNLAPGLAMFGSVFMALFSGMLLSKDRTSSFLMRLFTSPMTSVDFILGYTLPMLAMTIVQAAITLLTAGAFGLEITINFLFAVIVTALTSLLFVGTGLLFGSLMNDKAVGGVCGALLTNVAGWLSGVFIPIDLIGGAFKKITNILPFYHSAEAIKSTLSGNFGHAFSHLTVVMIYTIVIFVLAIIVFQRRMNGEKV</sequence>
<dbReference type="InterPro" id="IPR051784">
    <property type="entry name" value="Nod_factor_ABC_transporter"/>
</dbReference>
<feature type="domain" description="ABC transmembrane type-2" evidence="6">
    <location>
        <begin position="19"/>
        <end position="243"/>
    </location>
</feature>